<keyword evidence="3 7" id="KW-0133">Cell shape</keyword>
<protein>
    <recommendedName>
        <fullName evidence="7">UDP-N-acetylmuramyl-tripeptide synthetase</fullName>
        <ecNumber evidence="7">6.3.2.-</ecNumber>
    </recommendedName>
    <alternativeName>
        <fullName evidence="7">UDP-MurNAc-tripeptide synthetase</fullName>
    </alternativeName>
</protein>
<evidence type="ECO:0000259" key="10">
    <source>
        <dbReference type="Pfam" id="PF02875"/>
    </source>
</evidence>
<dbReference type="HAMAP" id="MF_00208">
    <property type="entry name" value="MurE"/>
    <property type="match status" value="1"/>
</dbReference>
<dbReference type="PANTHER" id="PTHR23135">
    <property type="entry name" value="MUR LIGASE FAMILY MEMBER"/>
    <property type="match status" value="1"/>
</dbReference>
<dbReference type="Gene3D" id="3.40.1390.10">
    <property type="entry name" value="MurE/MurF, N-terminal domain"/>
    <property type="match status" value="1"/>
</dbReference>
<comment type="similarity">
    <text evidence="1 7">Belongs to the MurCDEF family. MurE subfamily.</text>
</comment>
<feature type="domain" description="Mur ligase C-terminal" evidence="10">
    <location>
        <begin position="347"/>
        <end position="475"/>
    </location>
</feature>
<dbReference type="SUPFAM" id="SSF53244">
    <property type="entry name" value="MurD-like peptide ligases, peptide-binding domain"/>
    <property type="match status" value="1"/>
</dbReference>
<evidence type="ECO:0000313" key="13">
    <source>
        <dbReference type="Proteomes" id="UP000006637"/>
    </source>
</evidence>
<comment type="PTM">
    <text evidence="7">Carboxylation is probably crucial for Mg(2+) binding and, consequently, for the gamma-phosphate positioning of ATP.</text>
</comment>
<organism evidence="12 13">
    <name type="scientific">Rubrobacter xylanophilus (strain DSM 9941 / JCM 11954 / NBRC 16129 / PRD-1)</name>
    <dbReference type="NCBI Taxonomy" id="266117"/>
    <lineage>
        <taxon>Bacteria</taxon>
        <taxon>Bacillati</taxon>
        <taxon>Actinomycetota</taxon>
        <taxon>Rubrobacteria</taxon>
        <taxon>Rubrobacterales</taxon>
        <taxon>Rubrobacteraceae</taxon>
        <taxon>Rubrobacter</taxon>
    </lineage>
</organism>
<evidence type="ECO:0000256" key="1">
    <source>
        <dbReference type="ARBA" id="ARBA00005898"/>
    </source>
</evidence>
<comment type="subcellular location">
    <subcellularLocation>
        <location evidence="7 8">Cytoplasm</location>
    </subcellularLocation>
</comment>
<dbReference type="EC" id="6.3.2.-" evidence="7"/>
<dbReference type="Pfam" id="PF08245">
    <property type="entry name" value="Mur_ligase_M"/>
    <property type="match status" value="1"/>
</dbReference>
<dbReference type="GO" id="GO:0005737">
    <property type="term" value="C:cytoplasm"/>
    <property type="evidence" value="ECO:0007669"/>
    <property type="project" value="UniProtKB-SubCell"/>
</dbReference>
<dbReference type="NCBIfam" id="TIGR01085">
    <property type="entry name" value="murE"/>
    <property type="match status" value="1"/>
</dbReference>
<comment type="pathway">
    <text evidence="7 8">Cell wall biogenesis; peptidoglycan biosynthesis.</text>
</comment>
<evidence type="ECO:0000256" key="2">
    <source>
        <dbReference type="ARBA" id="ARBA00022618"/>
    </source>
</evidence>
<feature type="binding site" evidence="7">
    <location>
        <position position="207"/>
    </location>
    <ligand>
        <name>UDP-N-acetyl-alpha-D-muramoyl-L-alanyl-D-glutamate</name>
        <dbReference type="ChEBI" id="CHEBI:83900"/>
    </ligand>
</feature>
<dbReference type="GO" id="GO:0005524">
    <property type="term" value="F:ATP binding"/>
    <property type="evidence" value="ECO:0007669"/>
    <property type="project" value="UniProtKB-UniRule"/>
</dbReference>
<evidence type="ECO:0000256" key="8">
    <source>
        <dbReference type="RuleBase" id="RU004135"/>
    </source>
</evidence>
<gene>
    <name evidence="7" type="primary">murE</name>
    <name evidence="12" type="ordered locus">Rxyl_2305</name>
</gene>
<feature type="binding site" evidence="7">
    <location>
        <position position="51"/>
    </location>
    <ligand>
        <name>UDP-N-acetyl-alpha-D-muramoyl-L-alanyl-D-glutamate</name>
        <dbReference type="ChEBI" id="CHEBI:83900"/>
    </ligand>
</feature>
<dbReference type="SUPFAM" id="SSF53623">
    <property type="entry name" value="MurD-like peptide ligases, catalytic domain"/>
    <property type="match status" value="1"/>
</dbReference>
<keyword evidence="2 7" id="KW-0132">Cell division</keyword>
<comment type="cofactor">
    <cofactor evidence="7">
        <name>Mg(2+)</name>
        <dbReference type="ChEBI" id="CHEBI:18420"/>
    </cofactor>
</comment>
<feature type="domain" description="Mur ligase N-terminal catalytic" evidence="9">
    <location>
        <begin position="46"/>
        <end position="114"/>
    </location>
</feature>
<dbReference type="GO" id="GO:0051301">
    <property type="term" value="P:cell division"/>
    <property type="evidence" value="ECO:0007669"/>
    <property type="project" value="UniProtKB-KW"/>
</dbReference>
<keyword evidence="7 12" id="KW-0436">Ligase</keyword>
<dbReference type="InterPro" id="IPR000713">
    <property type="entry name" value="Mur_ligase_N"/>
</dbReference>
<evidence type="ECO:0000256" key="3">
    <source>
        <dbReference type="ARBA" id="ARBA00022960"/>
    </source>
</evidence>
<dbReference type="GO" id="GO:0009252">
    <property type="term" value="P:peptidoglycan biosynthetic process"/>
    <property type="evidence" value="ECO:0007669"/>
    <property type="project" value="UniProtKB-UniRule"/>
</dbReference>
<dbReference type="UniPathway" id="UPA00219"/>
<dbReference type="InterPro" id="IPR036615">
    <property type="entry name" value="Mur_ligase_C_dom_sf"/>
</dbReference>
<dbReference type="GO" id="GO:0016881">
    <property type="term" value="F:acid-amino acid ligase activity"/>
    <property type="evidence" value="ECO:0007669"/>
    <property type="project" value="UniProtKB-UniRule"/>
</dbReference>
<dbReference type="SUPFAM" id="SSF63418">
    <property type="entry name" value="MurE/MurF N-terminal domain"/>
    <property type="match status" value="1"/>
</dbReference>
<dbReference type="Gene3D" id="3.90.190.20">
    <property type="entry name" value="Mur ligase, C-terminal domain"/>
    <property type="match status" value="1"/>
</dbReference>
<keyword evidence="13" id="KW-1185">Reference proteome</keyword>
<feature type="domain" description="Mur ligase central" evidence="11">
    <location>
        <begin position="126"/>
        <end position="325"/>
    </location>
</feature>
<dbReference type="InterPro" id="IPR013221">
    <property type="entry name" value="Mur_ligase_cen"/>
</dbReference>
<feature type="binding site" evidence="7">
    <location>
        <begin position="172"/>
        <end position="173"/>
    </location>
    <ligand>
        <name>UDP-N-acetyl-alpha-D-muramoyl-L-alanyl-D-glutamate</name>
        <dbReference type="ChEBI" id="CHEBI:83900"/>
    </ligand>
</feature>
<accession>Q1ATP4</accession>
<comment type="caution">
    <text evidence="7">Lacks conserved residue(s) required for the propagation of feature annotation.</text>
</comment>
<feature type="binding site" evidence="7">
    <location>
        <position position="199"/>
    </location>
    <ligand>
        <name>UDP-N-acetyl-alpha-D-muramoyl-L-alanyl-D-glutamate</name>
        <dbReference type="ChEBI" id="CHEBI:83900"/>
    </ligand>
</feature>
<evidence type="ECO:0000256" key="5">
    <source>
        <dbReference type="ARBA" id="ARBA00023306"/>
    </source>
</evidence>
<keyword evidence="7" id="KW-0067">ATP-binding</keyword>
<dbReference type="InterPro" id="IPR036565">
    <property type="entry name" value="Mur-like_cat_sf"/>
</dbReference>
<evidence type="ECO:0000256" key="4">
    <source>
        <dbReference type="ARBA" id="ARBA00022984"/>
    </source>
</evidence>
<keyword evidence="4 7" id="KW-0573">Peptidoglycan synthesis</keyword>
<keyword evidence="7" id="KW-0963">Cytoplasm</keyword>
<dbReference type="EMBL" id="CP000386">
    <property type="protein sequence ID" value="ABG05234.1"/>
    <property type="molecule type" value="Genomic_DNA"/>
</dbReference>
<dbReference type="Pfam" id="PF01225">
    <property type="entry name" value="Mur_ligase"/>
    <property type="match status" value="1"/>
</dbReference>
<dbReference type="InterPro" id="IPR035911">
    <property type="entry name" value="MurE/MurF_N"/>
</dbReference>
<evidence type="ECO:0000259" key="11">
    <source>
        <dbReference type="Pfam" id="PF08245"/>
    </source>
</evidence>
<dbReference type="PhylomeDB" id="Q1ATP4"/>
<dbReference type="HOGENOM" id="CLU_022291_4_1_11"/>
<dbReference type="InterPro" id="IPR005761">
    <property type="entry name" value="UDP-N-AcMur-Glu-dNH2Pim_ligase"/>
</dbReference>
<proteinExistence type="inferred from homology"/>
<dbReference type="Gene3D" id="3.40.1190.10">
    <property type="entry name" value="Mur-like, catalytic domain"/>
    <property type="match status" value="1"/>
</dbReference>
<evidence type="ECO:0000256" key="7">
    <source>
        <dbReference type="HAMAP-Rule" id="MF_00208"/>
    </source>
</evidence>
<dbReference type="Proteomes" id="UP000006637">
    <property type="component" value="Chromosome"/>
</dbReference>
<comment type="function">
    <text evidence="7">Catalyzes the addition of an amino acid to the nucleotide precursor UDP-N-acetylmuramoyl-L-alanyl-D-glutamate (UMAG) in the biosynthesis of bacterial cell-wall peptidoglycan.</text>
</comment>
<feature type="modified residue" description="N6-carboxylysine" evidence="7">
    <location>
        <position position="239"/>
    </location>
</feature>
<keyword evidence="7" id="KW-0547">Nucleotide-binding</keyword>
<feature type="binding site" evidence="7">
    <location>
        <begin position="128"/>
        <end position="134"/>
    </location>
    <ligand>
        <name>ATP</name>
        <dbReference type="ChEBI" id="CHEBI:30616"/>
    </ligand>
</feature>
<dbReference type="KEGG" id="rxy:Rxyl_2305"/>
<dbReference type="InterPro" id="IPR004101">
    <property type="entry name" value="Mur_ligase_C"/>
</dbReference>
<dbReference type="PANTHER" id="PTHR23135:SF4">
    <property type="entry name" value="UDP-N-ACETYLMURAMOYL-L-ALANYL-D-GLUTAMATE--2,6-DIAMINOPIMELATE LIGASE MURE HOMOLOG, CHLOROPLASTIC"/>
    <property type="match status" value="1"/>
</dbReference>
<dbReference type="Pfam" id="PF02875">
    <property type="entry name" value="Mur_ligase_C"/>
    <property type="match status" value="1"/>
</dbReference>
<evidence type="ECO:0000313" key="12">
    <source>
        <dbReference type="EMBL" id="ABG05234.1"/>
    </source>
</evidence>
<sequence length="512" mass="55248">MLRGSFEGVSARCAPLATLPGMAVEREELRRVLGVEVPAGVGRVCGVTHDSREVEPGFAFVAVPGFKRDGVEFVPEALRRGAALVVAEREVPEAPVAVVPDARAALAALACAFHGHPSRRMEVYGVTGTNGKTTTCYALHAVLAGAFGEERCGLMTTAEVVAGGERRPAVRTTPEATEVQAALAGMRERGVERVAMEVSSHGIALRRVEGIRFAGAVFTNLSRDHLDLHGTMEEYYRTKRRLFLWARGPKLSNADDAWGRRLAGEVEGVRTFGSAVGADYRIEGVRPSGAGTRFVLRRGEEALRIEVPLFGDYNVQNAAGAAALALELGVPGETVARALRGMPQVPGRFERVGGPGFEVIVDYAHTDVGLEAVLRVAREVARRGRPGRVICVFGAAGERDGAKRPLMGRVASRLADRGIITTDDAYSEDPEKIAREVAAGVEDGRLEIVLDRREAIRRALSEAGEGDVVVVAGKGHERVQHLPWGDVPFHDATVIREILEERDPCRERTRER</sequence>
<name>Q1ATP4_RUBXD</name>
<dbReference type="GO" id="GO:0008360">
    <property type="term" value="P:regulation of cell shape"/>
    <property type="evidence" value="ECO:0007669"/>
    <property type="project" value="UniProtKB-KW"/>
</dbReference>
<keyword evidence="6 7" id="KW-0961">Cell wall biogenesis/degradation</keyword>
<evidence type="ECO:0000256" key="6">
    <source>
        <dbReference type="ARBA" id="ARBA00023316"/>
    </source>
</evidence>
<dbReference type="AlphaFoldDB" id="Q1ATP4"/>
<keyword evidence="7" id="KW-0460">Magnesium</keyword>
<dbReference type="GO" id="GO:0000287">
    <property type="term" value="F:magnesium ion binding"/>
    <property type="evidence" value="ECO:0007669"/>
    <property type="project" value="UniProtKB-UniRule"/>
</dbReference>
<dbReference type="STRING" id="266117.Rxyl_2305"/>
<reference evidence="12 13" key="1">
    <citation type="submission" date="2006-06" db="EMBL/GenBank/DDBJ databases">
        <title>Complete sequence of Rubrobacter xylanophilus DSM 9941.</title>
        <authorList>
            <consortium name="US DOE Joint Genome Institute"/>
            <person name="Copeland A."/>
            <person name="Lucas S."/>
            <person name="Lapidus A."/>
            <person name="Barry K."/>
            <person name="Detter J.C."/>
            <person name="Glavina del Rio T."/>
            <person name="Hammon N."/>
            <person name="Israni S."/>
            <person name="Dalin E."/>
            <person name="Tice H."/>
            <person name="Pitluck S."/>
            <person name="Munk A.C."/>
            <person name="Brettin T."/>
            <person name="Bruce D."/>
            <person name="Han C."/>
            <person name="Tapia R."/>
            <person name="Gilna P."/>
            <person name="Schmutz J."/>
            <person name="Larimer F."/>
            <person name="Land M."/>
            <person name="Hauser L."/>
            <person name="Kyrpides N."/>
            <person name="Lykidis A."/>
            <person name="da Costa M.S."/>
            <person name="Rainey F.A."/>
            <person name="Empadinhas N."/>
            <person name="Jolivet E."/>
            <person name="Battista J.R."/>
            <person name="Richardson P."/>
        </authorList>
    </citation>
    <scope>NUCLEOTIDE SEQUENCE [LARGE SCALE GENOMIC DNA]</scope>
    <source>
        <strain evidence="13">DSM 9941 / NBRC 16129 / PRD-1</strain>
    </source>
</reference>
<dbReference type="eggNOG" id="COG0769">
    <property type="taxonomic scope" value="Bacteria"/>
</dbReference>
<dbReference type="NCBIfam" id="NF001126">
    <property type="entry name" value="PRK00139.1-4"/>
    <property type="match status" value="1"/>
</dbReference>
<evidence type="ECO:0000259" key="9">
    <source>
        <dbReference type="Pfam" id="PF01225"/>
    </source>
</evidence>
<keyword evidence="5 7" id="KW-0131">Cell cycle</keyword>
<dbReference type="GO" id="GO:0071555">
    <property type="term" value="P:cell wall organization"/>
    <property type="evidence" value="ECO:0007669"/>
    <property type="project" value="UniProtKB-KW"/>
</dbReference>